<organism evidence="2 3">
    <name type="scientific">Nostoc sphaeroides CCNUC1</name>
    <dbReference type="NCBI Taxonomy" id="2653204"/>
    <lineage>
        <taxon>Bacteria</taxon>
        <taxon>Bacillati</taxon>
        <taxon>Cyanobacteriota</taxon>
        <taxon>Cyanophyceae</taxon>
        <taxon>Nostocales</taxon>
        <taxon>Nostocaceae</taxon>
        <taxon>Nostoc</taxon>
    </lineage>
</organism>
<dbReference type="Proteomes" id="UP000326678">
    <property type="component" value="Chromosome Gxm2"/>
</dbReference>
<protein>
    <submittedName>
        <fullName evidence="2">Uncharacterized protein</fullName>
    </submittedName>
</protein>
<keyword evidence="1" id="KW-0732">Signal</keyword>
<dbReference type="AlphaFoldDB" id="A0A5P8WFD2"/>
<feature type="signal peptide" evidence="1">
    <location>
        <begin position="1"/>
        <end position="26"/>
    </location>
</feature>
<dbReference type="RefSeq" id="WP_152591950.1">
    <property type="nucleotide sequence ID" value="NZ_CP045227.1"/>
</dbReference>
<keyword evidence="3" id="KW-1185">Reference proteome</keyword>
<proteinExistence type="predicted"/>
<sequence>MDFRKFYIPTVIAGLAILTSANQALAQARTDLTGTWVCDQNAPNPFYIRQVDSELWGIQDGGFTFTNAFHGTNLGGSISGTWADVPKAVFRQYGTVSGKVDSYNQITLYFTFANAGGQVTKFTCNR</sequence>
<evidence type="ECO:0000313" key="2">
    <source>
        <dbReference type="EMBL" id="QFS51384.1"/>
    </source>
</evidence>
<evidence type="ECO:0000256" key="1">
    <source>
        <dbReference type="SAM" id="SignalP"/>
    </source>
</evidence>
<accession>A0A5P8WFD2</accession>
<dbReference type="EMBL" id="CP045227">
    <property type="protein sequence ID" value="QFS51384.1"/>
    <property type="molecule type" value="Genomic_DNA"/>
</dbReference>
<evidence type="ECO:0000313" key="3">
    <source>
        <dbReference type="Proteomes" id="UP000326678"/>
    </source>
</evidence>
<reference evidence="2 3" key="1">
    <citation type="submission" date="2019-10" db="EMBL/GenBank/DDBJ databases">
        <title>Genomic and transcriptomic insights into the perfect genentic adaptation of a filamentous nitrogen-fixing cyanobacterium to rice fields.</title>
        <authorList>
            <person name="Chen Z."/>
        </authorList>
    </citation>
    <scope>NUCLEOTIDE SEQUENCE [LARGE SCALE GENOMIC DNA]</scope>
    <source>
        <strain evidence="2">CCNUC1</strain>
    </source>
</reference>
<name>A0A5P8WFD2_9NOSO</name>
<dbReference type="KEGG" id="nsh:GXM_08878"/>
<feature type="chain" id="PRO_5024816479" evidence="1">
    <location>
        <begin position="27"/>
        <end position="126"/>
    </location>
</feature>
<gene>
    <name evidence="2" type="ORF">GXM_08878</name>
</gene>